<dbReference type="RefSeq" id="WP_152579920.1">
    <property type="nucleotide sequence ID" value="NZ_QDAG01000001.1"/>
</dbReference>
<dbReference type="EMBL" id="QDAG01000001">
    <property type="protein sequence ID" value="KAE8130229.1"/>
    <property type="molecule type" value="Genomic_DNA"/>
</dbReference>
<evidence type="ECO:0000313" key="2">
    <source>
        <dbReference type="Proteomes" id="UP000325415"/>
    </source>
</evidence>
<dbReference type="AlphaFoldDB" id="A0A5N6S717"/>
<reference evidence="1 2" key="1">
    <citation type="submission" date="2018-04" db="EMBL/GenBank/DDBJ databases">
        <authorList>
            <person name="Eckel V.P."/>
            <person name="Vogel R.F."/>
        </authorList>
    </citation>
    <scope>NUCLEOTIDE SEQUENCE [LARGE SCALE GENOMIC DNA]</scope>
    <source>
        <strain evidence="2">TMW 2.1764</strain>
    </source>
</reference>
<dbReference type="Proteomes" id="UP000325415">
    <property type="component" value="Unassembled WGS sequence"/>
</dbReference>
<organism evidence="1 2">
    <name type="scientific">Bifidobacterium tibiigranuli</name>
    <dbReference type="NCBI Taxonomy" id="2172043"/>
    <lineage>
        <taxon>Bacteria</taxon>
        <taxon>Bacillati</taxon>
        <taxon>Actinomycetota</taxon>
        <taxon>Actinomycetes</taxon>
        <taxon>Bifidobacteriales</taxon>
        <taxon>Bifidobacteriaceae</taxon>
        <taxon>Bifidobacterium</taxon>
    </lineage>
</organism>
<comment type="caution">
    <text evidence="1">The sequence shown here is derived from an EMBL/GenBank/DDBJ whole genome shotgun (WGS) entry which is preliminary data.</text>
</comment>
<protein>
    <submittedName>
        <fullName evidence="1">Uncharacterized protein</fullName>
    </submittedName>
</protein>
<name>A0A5N6S717_9BIFI</name>
<dbReference type="GeneID" id="78126324"/>
<keyword evidence="2" id="KW-1185">Reference proteome</keyword>
<evidence type="ECO:0000313" key="1">
    <source>
        <dbReference type="EMBL" id="KAE8130229.1"/>
    </source>
</evidence>
<proteinExistence type="predicted"/>
<accession>A0A5N6S717</accession>
<gene>
    <name evidence="1" type="ORF">DDE84_01225</name>
</gene>
<sequence length="91" mass="9685">MSALHIDMSDPRQSLSLKIGAGIAAAISSFPDGAKADAEEVLMAAAATGWALGRCSDMTIKEKAHIEEMWNTVKPYYDAALCSAQEGIVER</sequence>